<dbReference type="PANTHER" id="PTHR43335">
    <property type="entry name" value="ABC TRANSPORTER, ATP-BINDING PROTEIN"/>
    <property type="match status" value="1"/>
</dbReference>
<evidence type="ECO:0000313" key="7">
    <source>
        <dbReference type="Proteomes" id="UP000199076"/>
    </source>
</evidence>
<keyword evidence="4 6" id="KW-0067">ATP-binding</keyword>
<evidence type="ECO:0000256" key="3">
    <source>
        <dbReference type="ARBA" id="ARBA00022741"/>
    </source>
</evidence>
<gene>
    <name evidence="6" type="ORF">SAMN05216218_10827</name>
</gene>
<dbReference type="Proteomes" id="UP000199076">
    <property type="component" value="Unassembled WGS sequence"/>
</dbReference>
<evidence type="ECO:0000259" key="5">
    <source>
        <dbReference type="PROSITE" id="PS50893"/>
    </source>
</evidence>
<dbReference type="OrthoDB" id="87732at2157"/>
<evidence type="ECO:0000313" key="6">
    <source>
        <dbReference type="EMBL" id="SDF63860.1"/>
    </source>
</evidence>
<dbReference type="Pfam" id="PF00005">
    <property type="entry name" value="ABC_tran"/>
    <property type="match status" value="1"/>
</dbReference>
<dbReference type="EMBL" id="FNBK01000008">
    <property type="protein sequence ID" value="SDF63860.1"/>
    <property type="molecule type" value="Genomic_DNA"/>
</dbReference>
<dbReference type="PANTHER" id="PTHR43335:SF4">
    <property type="entry name" value="ABC TRANSPORTER, ATP-BINDING PROTEIN"/>
    <property type="match status" value="1"/>
</dbReference>
<dbReference type="STRING" id="660518.SAMN05216218_10827"/>
<organism evidence="6 7">
    <name type="scientific">Halorientalis regularis</name>
    <dbReference type="NCBI Taxonomy" id="660518"/>
    <lineage>
        <taxon>Archaea</taxon>
        <taxon>Methanobacteriati</taxon>
        <taxon>Methanobacteriota</taxon>
        <taxon>Stenosarchaea group</taxon>
        <taxon>Halobacteria</taxon>
        <taxon>Halobacteriales</taxon>
        <taxon>Haloarculaceae</taxon>
        <taxon>Halorientalis</taxon>
    </lineage>
</organism>
<dbReference type="CDD" id="cd03230">
    <property type="entry name" value="ABC_DR_subfamily_A"/>
    <property type="match status" value="1"/>
</dbReference>
<dbReference type="GO" id="GO:0005524">
    <property type="term" value="F:ATP binding"/>
    <property type="evidence" value="ECO:0007669"/>
    <property type="project" value="UniProtKB-KW"/>
</dbReference>
<dbReference type="AlphaFoldDB" id="A0A1G7MS24"/>
<dbReference type="InterPro" id="IPR003593">
    <property type="entry name" value="AAA+_ATPase"/>
</dbReference>
<name>A0A1G7MS24_9EURY</name>
<evidence type="ECO:0000256" key="1">
    <source>
        <dbReference type="ARBA" id="ARBA00005417"/>
    </source>
</evidence>
<evidence type="ECO:0000256" key="2">
    <source>
        <dbReference type="ARBA" id="ARBA00022448"/>
    </source>
</evidence>
<protein>
    <submittedName>
        <fullName evidence="6">ABC-2 type transport system ATP-binding protein</fullName>
    </submittedName>
</protein>
<dbReference type="SUPFAM" id="SSF52540">
    <property type="entry name" value="P-loop containing nucleoside triphosphate hydrolases"/>
    <property type="match status" value="1"/>
</dbReference>
<keyword evidence="2" id="KW-0813">Transport</keyword>
<evidence type="ECO:0000256" key="4">
    <source>
        <dbReference type="ARBA" id="ARBA00022840"/>
    </source>
</evidence>
<dbReference type="Gene3D" id="3.40.50.300">
    <property type="entry name" value="P-loop containing nucleotide triphosphate hydrolases"/>
    <property type="match status" value="1"/>
</dbReference>
<dbReference type="PROSITE" id="PS50893">
    <property type="entry name" value="ABC_TRANSPORTER_2"/>
    <property type="match status" value="1"/>
</dbReference>
<comment type="similarity">
    <text evidence="1">Belongs to the ABC transporter superfamily.</text>
</comment>
<dbReference type="SMART" id="SM00382">
    <property type="entry name" value="AAA"/>
    <property type="match status" value="1"/>
</dbReference>
<dbReference type="RefSeq" id="WP_092692113.1">
    <property type="nucleotide sequence ID" value="NZ_FNBK01000008.1"/>
</dbReference>
<dbReference type="GO" id="GO:0016887">
    <property type="term" value="F:ATP hydrolysis activity"/>
    <property type="evidence" value="ECO:0007669"/>
    <property type="project" value="InterPro"/>
</dbReference>
<proteinExistence type="inferred from homology"/>
<keyword evidence="3" id="KW-0547">Nucleotide-binding</keyword>
<feature type="domain" description="ABC transporter" evidence="5">
    <location>
        <begin position="5"/>
        <end position="233"/>
    </location>
</feature>
<sequence length="253" mass="27146">MPAAIETEALTKTYGDVTALSNLDLSIPQGTVYGFLGPNGAGKTTTMRILTTLTDPSGGDAWIEGDHVADRDAVVDHVGYLPEKPPVYDELTAREQLSYLADLRDLDAAERDRIDPLLERFGLLGDADDPIRTYSKGMRQKTALAGTVLGDPDVLFLDEPTSGLDPRAARTVRDLLAELAAQGRTVFLSTHVLPVVEELADSVGVLNEGRLVAEGSPTELEHRAETGTERGLEDAFLDLTAELGHPGEAVLED</sequence>
<dbReference type="InterPro" id="IPR003439">
    <property type="entry name" value="ABC_transporter-like_ATP-bd"/>
</dbReference>
<accession>A0A1G7MS24</accession>
<dbReference type="InterPro" id="IPR027417">
    <property type="entry name" value="P-loop_NTPase"/>
</dbReference>
<reference evidence="7" key="1">
    <citation type="submission" date="2016-10" db="EMBL/GenBank/DDBJ databases">
        <authorList>
            <person name="Varghese N."/>
            <person name="Submissions S."/>
        </authorList>
    </citation>
    <scope>NUCLEOTIDE SEQUENCE [LARGE SCALE GENOMIC DNA]</scope>
    <source>
        <strain evidence="7">IBRC-M 10760</strain>
    </source>
</reference>
<keyword evidence="7" id="KW-1185">Reference proteome</keyword>